<reference evidence="2 3" key="1">
    <citation type="submission" date="2016-10" db="EMBL/GenBank/DDBJ databases">
        <authorList>
            <person name="Varghese N."/>
            <person name="Submissions S."/>
        </authorList>
    </citation>
    <scope>NUCLEOTIDE SEQUENCE [LARGE SCALE GENOMIC DNA]</scope>
    <source>
        <strain evidence="2 3">DSM 16643</strain>
    </source>
</reference>
<dbReference type="InterPro" id="IPR001173">
    <property type="entry name" value="Glyco_trans_2-like"/>
</dbReference>
<evidence type="ECO:0000313" key="3">
    <source>
        <dbReference type="Proteomes" id="UP000323439"/>
    </source>
</evidence>
<organism evidence="2 3">
    <name type="scientific">Methanobrevibacter millerae</name>
    <dbReference type="NCBI Taxonomy" id="230361"/>
    <lineage>
        <taxon>Archaea</taxon>
        <taxon>Methanobacteriati</taxon>
        <taxon>Methanobacteriota</taxon>
        <taxon>Methanomada group</taxon>
        <taxon>Methanobacteria</taxon>
        <taxon>Methanobacteriales</taxon>
        <taxon>Methanobacteriaceae</taxon>
        <taxon>Methanobrevibacter</taxon>
    </lineage>
</organism>
<dbReference type="Gene3D" id="3.90.550.10">
    <property type="entry name" value="Spore Coat Polysaccharide Biosynthesis Protein SpsA, Chain A"/>
    <property type="match status" value="1"/>
</dbReference>
<name>A0A1G5WV74_9EURY</name>
<keyword evidence="2" id="KW-0808">Transferase</keyword>
<dbReference type="Proteomes" id="UP000323439">
    <property type="component" value="Unassembled WGS sequence"/>
</dbReference>
<dbReference type="Pfam" id="PF00535">
    <property type="entry name" value="Glycos_transf_2"/>
    <property type="match status" value="1"/>
</dbReference>
<protein>
    <submittedName>
        <fullName evidence="2">Glycosyltransferase involved in cell wall bisynthesis</fullName>
    </submittedName>
</protein>
<dbReference type="AlphaFoldDB" id="A0A1G5WV74"/>
<evidence type="ECO:0000259" key="1">
    <source>
        <dbReference type="Pfam" id="PF00535"/>
    </source>
</evidence>
<sequence length="372" mass="44595">MVKVSVVIPVYNVEKYLEDCLNSIIYQTLNDIEIICINDGSTDNSLKILNNYAENDDRITIISQENQGHAVATNIGIQKAKGEYLYLMDSDDIVKLNALEDTYNLCKIKNLDFLIFKALNYYELENEFYESEMYSMQGLFNVVGDNIFSYKDIPDDVMFKMTVTPWSKLYNREFVLNCGAKFPEGLIFDDNVFFWRVLFNAKRIYFYNEFLFTRRWYSSSSTTSGDQRYLDSITIVNLIGDEFKMHGEFEHHKVRLYNEKVHMGEFRYRHIKKEFKDLYFNAWREDLILLFKDEEFFKDFFENLTEEYKNLVYRILLSKNNKDFENMKNFNSIDLNDMKKEVKIKLDSEKDSNTKNHSIKYEFKKKFKKYFN</sequence>
<dbReference type="CDD" id="cd00761">
    <property type="entry name" value="Glyco_tranf_GTA_type"/>
    <property type="match status" value="1"/>
</dbReference>
<feature type="domain" description="Glycosyltransferase 2-like" evidence="1">
    <location>
        <begin position="5"/>
        <end position="134"/>
    </location>
</feature>
<dbReference type="OrthoDB" id="77457at2157"/>
<gene>
    <name evidence="2" type="ORF">SAMN02910315_01721</name>
</gene>
<keyword evidence="3" id="KW-1185">Reference proteome</keyword>
<proteinExistence type="predicted"/>
<dbReference type="PANTHER" id="PTHR22916:SF3">
    <property type="entry name" value="UDP-GLCNAC:BETAGAL BETA-1,3-N-ACETYLGLUCOSAMINYLTRANSFERASE-LIKE PROTEIN 1"/>
    <property type="match status" value="1"/>
</dbReference>
<dbReference type="PANTHER" id="PTHR22916">
    <property type="entry name" value="GLYCOSYLTRANSFERASE"/>
    <property type="match status" value="1"/>
</dbReference>
<dbReference type="InterPro" id="IPR029044">
    <property type="entry name" value="Nucleotide-diphossugar_trans"/>
</dbReference>
<dbReference type="SUPFAM" id="SSF53448">
    <property type="entry name" value="Nucleotide-diphospho-sugar transferases"/>
    <property type="match status" value="1"/>
</dbReference>
<evidence type="ECO:0000313" key="2">
    <source>
        <dbReference type="EMBL" id="SDA61850.1"/>
    </source>
</evidence>
<accession>A0A1G5WV74</accession>
<dbReference type="EMBL" id="FMXB01000013">
    <property type="protein sequence ID" value="SDA61850.1"/>
    <property type="molecule type" value="Genomic_DNA"/>
</dbReference>
<dbReference type="GO" id="GO:0016758">
    <property type="term" value="F:hexosyltransferase activity"/>
    <property type="evidence" value="ECO:0007669"/>
    <property type="project" value="UniProtKB-ARBA"/>
</dbReference>
<dbReference type="RefSeq" id="WP_149732247.1">
    <property type="nucleotide sequence ID" value="NZ_FMXB01000013.1"/>
</dbReference>